<name>A0ABD3PAC3_9STRA</name>
<feature type="transmembrane region" description="Helical" evidence="6">
    <location>
        <begin position="111"/>
        <end position="130"/>
    </location>
</feature>
<comment type="caution">
    <text evidence="7">The sequence shown here is derived from an EMBL/GenBank/DDBJ whole genome shotgun (WGS) entry which is preliminary data.</text>
</comment>
<protein>
    <recommendedName>
        <fullName evidence="9">Golgi apparatus membrane protein TVP15</fullName>
    </recommendedName>
</protein>
<feature type="compositionally biased region" description="Pro residues" evidence="5">
    <location>
        <begin position="16"/>
        <end position="30"/>
    </location>
</feature>
<dbReference type="Proteomes" id="UP001516023">
    <property type="component" value="Unassembled WGS sequence"/>
</dbReference>
<evidence type="ECO:0000313" key="7">
    <source>
        <dbReference type="EMBL" id="KAL3784592.1"/>
    </source>
</evidence>
<evidence type="ECO:0000256" key="3">
    <source>
        <dbReference type="ARBA" id="ARBA00022989"/>
    </source>
</evidence>
<sequence length="232" mass="25089">MDGETPSWLETSSTPAPAPTPAEAAAPPPSSFSLDETPAPTSKTASAPTPTDNVAGSILNSMNARAEAKSAKPVDESDLPRMILFMRVANLAAAALLIACSIVELVSIPGVSVWVLSIYAICGGALICCLETQLKIVRTAIAMNFGFLFHSVYRFIFYLLMASVVWFYQGILGYVTAGVLAGVAVFNTYILCRYPTYRRMREKIAEEEDKRIEAKINQEIRKQAMSVVTGGR</sequence>
<evidence type="ECO:0000313" key="8">
    <source>
        <dbReference type="Proteomes" id="UP001516023"/>
    </source>
</evidence>
<feature type="region of interest" description="Disordered" evidence="5">
    <location>
        <begin position="1"/>
        <end position="53"/>
    </location>
</feature>
<organism evidence="7 8">
    <name type="scientific">Cyclotella cryptica</name>
    <dbReference type="NCBI Taxonomy" id="29204"/>
    <lineage>
        <taxon>Eukaryota</taxon>
        <taxon>Sar</taxon>
        <taxon>Stramenopiles</taxon>
        <taxon>Ochrophyta</taxon>
        <taxon>Bacillariophyta</taxon>
        <taxon>Coscinodiscophyceae</taxon>
        <taxon>Thalassiosirophycidae</taxon>
        <taxon>Stephanodiscales</taxon>
        <taxon>Stephanodiscaceae</taxon>
        <taxon>Cyclotella</taxon>
    </lineage>
</organism>
<feature type="transmembrane region" description="Helical" evidence="6">
    <location>
        <begin position="171"/>
        <end position="192"/>
    </location>
</feature>
<keyword evidence="8" id="KW-1185">Reference proteome</keyword>
<dbReference type="GO" id="GO:0016020">
    <property type="term" value="C:membrane"/>
    <property type="evidence" value="ECO:0007669"/>
    <property type="project" value="UniProtKB-SubCell"/>
</dbReference>
<dbReference type="AlphaFoldDB" id="A0ABD3PAC3"/>
<dbReference type="EMBL" id="JABMIG020000232">
    <property type="protein sequence ID" value="KAL3784592.1"/>
    <property type="molecule type" value="Genomic_DNA"/>
</dbReference>
<reference evidence="7 8" key="1">
    <citation type="journal article" date="2020" name="G3 (Bethesda)">
        <title>Improved Reference Genome for Cyclotella cryptica CCMP332, a Model for Cell Wall Morphogenesis, Salinity Adaptation, and Lipid Production in Diatoms (Bacillariophyta).</title>
        <authorList>
            <person name="Roberts W.R."/>
            <person name="Downey K.M."/>
            <person name="Ruck E.C."/>
            <person name="Traller J.C."/>
            <person name="Alverson A.J."/>
        </authorList>
    </citation>
    <scope>NUCLEOTIDE SEQUENCE [LARGE SCALE GENOMIC DNA]</scope>
    <source>
        <strain evidence="7 8">CCMP332</strain>
    </source>
</reference>
<keyword evidence="4 6" id="KW-0472">Membrane</keyword>
<evidence type="ECO:0000256" key="2">
    <source>
        <dbReference type="ARBA" id="ARBA00022692"/>
    </source>
</evidence>
<dbReference type="PANTHER" id="PTHR38894:SF1">
    <property type="entry name" value="TRANSMEMBRANE PROTEIN"/>
    <property type="match status" value="1"/>
</dbReference>
<evidence type="ECO:0008006" key="9">
    <source>
        <dbReference type="Google" id="ProtNLM"/>
    </source>
</evidence>
<comment type="subcellular location">
    <subcellularLocation>
        <location evidence="1">Membrane</location>
        <topology evidence="1">Multi-pass membrane protein</topology>
    </subcellularLocation>
</comment>
<feature type="transmembrane region" description="Helical" evidence="6">
    <location>
        <begin position="84"/>
        <end position="105"/>
    </location>
</feature>
<gene>
    <name evidence="7" type="ORF">HJC23_007048</name>
</gene>
<evidence type="ECO:0000256" key="1">
    <source>
        <dbReference type="ARBA" id="ARBA00004141"/>
    </source>
</evidence>
<dbReference type="Pfam" id="PF08507">
    <property type="entry name" value="COPI_assoc"/>
    <property type="match status" value="1"/>
</dbReference>
<keyword evidence="3 6" id="KW-1133">Transmembrane helix</keyword>
<proteinExistence type="predicted"/>
<evidence type="ECO:0000256" key="6">
    <source>
        <dbReference type="SAM" id="Phobius"/>
    </source>
</evidence>
<evidence type="ECO:0000256" key="5">
    <source>
        <dbReference type="SAM" id="MobiDB-lite"/>
    </source>
</evidence>
<keyword evidence="2 6" id="KW-0812">Transmembrane</keyword>
<dbReference type="InterPro" id="IPR013714">
    <property type="entry name" value="Golgi_TVP15"/>
</dbReference>
<evidence type="ECO:0000256" key="4">
    <source>
        <dbReference type="ARBA" id="ARBA00023136"/>
    </source>
</evidence>
<accession>A0ABD3PAC3</accession>
<feature type="transmembrane region" description="Helical" evidence="6">
    <location>
        <begin position="142"/>
        <end position="165"/>
    </location>
</feature>
<dbReference type="PANTHER" id="PTHR38894">
    <property type="entry name" value="TRANSMEMBRANE PROTEIN"/>
    <property type="match status" value="1"/>
</dbReference>
<feature type="compositionally biased region" description="Low complexity" evidence="5">
    <location>
        <begin position="37"/>
        <end position="51"/>
    </location>
</feature>